<proteinExistence type="inferred from homology"/>
<evidence type="ECO:0000313" key="3">
    <source>
        <dbReference type="Proteomes" id="UP000321746"/>
    </source>
</evidence>
<name>A0A511XHF4_9PROT</name>
<dbReference type="PIRSF" id="PIRSF003113">
    <property type="entry name" value="BolA"/>
    <property type="match status" value="1"/>
</dbReference>
<sequence length="103" mass="11241">MASEATGPRAQRVRKLLEEKLSPVTLEIVDESDRHAGHVGRPRGPQEGIAETHFRLAIVSEAFDGVSRVARSRRVHALLEPEFADGLHALALSLRTPAETAAR</sequence>
<dbReference type="Gene3D" id="3.30.300.90">
    <property type="entry name" value="BolA-like"/>
    <property type="match status" value="1"/>
</dbReference>
<comment type="similarity">
    <text evidence="1">Belongs to the BolA/IbaG family.</text>
</comment>
<dbReference type="Proteomes" id="UP000321746">
    <property type="component" value="Unassembled WGS sequence"/>
</dbReference>
<dbReference type="OrthoDB" id="9811118at2"/>
<reference evidence="2 3" key="1">
    <citation type="submission" date="2019-07" db="EMBL/GenBank/DDBJ databases">
        <title>Whole genome shotgun sequence of Acetobacter oeni NBRC 105207.</title>
        <authorList>
            <person name="Hosoyama A."/>
            <person name="Uohara A."/>
            <person name="Ohji S."/>
            <person name="Ichikawa N."/>
        </authorList>
    </citation>
    <scope>NUCLEOTIDE SEQUENCE [LARGE SCALE GENOMIC DNA]</scope>
    <source>
        <strain evidence="2 3">NBRC 105207</strain>
    </source>
</reference>
<protein>
    <submittedName>
        <fullName evidence="2">BolA family transcriptional regulator</fullName>
    </submittedName>
</protein>
<gene>
    <name evidence="2" type="primary">bolA</name>
    <name evidence="2" type="ORF">AOE01nite_05830</name>
</gene>
<accession>A0A511XHF4</accession>
<dbReference type="PANTHER" id="PTHR46230:SF7">
    <property type="entry name" value="BOLA-LIKE PROTEIN 1"/>
    <property type="match status" value="1"/>
</dbReference>
<comment type="caution">
    <text evidence="2">The sequence shown here is derived from an EMBL/GenBank/DDBJ whole genome shotgun (WGS) entry which is preliminary data.</text>
</comment>
<dbReference type="InterPro" id="IPR036065">
    <property type="entry name" value="BolA-like_sf"/>
</dbReference>
<dbReference type="SUPFAM" id="SSF82657">
    <property type="entry name" value="BolA-like"/>
    <property type="match status" value="1"/>
</dbReference>
<dbReference type="PANTHER" id="PTHR46230">
    <property type="match status" value="1"/>
</dbReference>
<dbReference type="Pfam" id="PF01722">
    <property type="entry name" value="BolA"/>
    <property type="match status" value="1"/>
</dbReference>
<dbReference type="RefSeq" id="WP_146885862.1">
    <property type="nucleotide sequence ID" value="NZ_BJYG01000005.1"/>
</dbReference>
<evidence type="ECO:0000313" key="2">
    <source>
        <dbReference type="EMBL" id="GEN62359.1"/>
    </source>
</evidence>
<organism evidence="2 3">
    <name type="scientific">Acetobacter oeni</name>
    <dbReference type="NCBI Taxonomy" id="304077"/>
    <lineage>
        <taxon>Bacteria</taxon>
        <taxon>Pseudomonadati</taxon>
        <taxon>Pseudomonadota</taxon>
        <taxon>Alphaproteobacteria</taxon>
        <taxon>Acetobacterales</taxon>
        <taxon>Acetobacteraceae</taxon>
        <taxon>Acetobacter</taxon>
    </lineage>
</organism>
<dbReference type="InterPro" id="IPR002634">
    <property type="entry name" value="BolA"/>
</dbReference>
<evidence type="ECO:0000256" key="1">
    <source>
        <dbReference type="RuleBase" id="RU003860"/>
    </source>
</evidence>
<dbReference type="GO" id="GO:0016226">
    <property type="term" value="P:iron-sulfur cluster assembly"/>
    <property type="evidence" value="ECO:0007669"/>
    <property type="project" value="TreeGrafter"/>
</dbReference>
<dbReference type="EMBL" id="BJYG01000005">
    <property type="protein sequence ID" value="GEN62359.1"/>
    <property type="molecule type" value="Genomic_DNA"/>
</dbReference>
<keyword evidence="3" id="KW-1185">Reference proteome</keyword>
<dbReference type="AlphaFoldDB" id="A0A511XHF4"/>